<dbReference type="EMBL" id="NIVX01000026">
    <property type="protein sequence ID" value="OWQ78050.1"/>
    <property type="molecule type" value="Genomic_DNA"/>
</dbReference>
<evidence type="ECO:0000256" key="1">
    <source>
        <dbReference type="SAM" id="MobiDB-lite"/>
    </source>
</evidence>
<proteinExistence type="predicted"/>
<dbReference type="RefSeq" id="WP_088496390.1">
    <property type="nucleotide sequence ID" value="NZ_JACLBH010000002.1"/>
</dbReference>
<feature type="region of interest" description="Disordered" evidence="1">
    <location>
        <begin position="1"/>
        <end position="25"/>
    </location>
</feature>
<dbReference type="AlphaFoldDB" id="A0A246IDE3"/>
<dbReference type="Proteomes" id="UP000197090">
    <property type="component" value="Unassembled WGS sequence"/>
</dbReference>
<accession>A0A246IDE3</accession>
<evidence type="ECO:0000313" key="2">
    <source>
        <dbReference type="EMBL" id="OWQ78050.1"/>
    </source>
</evidence>
<comment type="caution">
    <text evidence="2">The sequence shown here is derived from an EMBL/GenBank/DDBJ whole genome shotgun (WGS) entry which is preliminary data.</text>
</comment>
<organism evidence="2 3">
    <name type="scientific">Stenotrophomonas maltophilia</name>
    <name type="common">Pseudomonas maltophilia</name>
    <name type="synonym">Xanthomonas maltophilia</name>
    <dbReference type="NCBI Taxonomy" id="40324"/>
    <lineage>
        <taxon>Bacteria</taxon>
        <taxon>Pseudomonadati</taxon>
        <taxon>Pseudomonadota</taxon>
        <taxon>Gammaproteobacteria</taxon>
        <taxon>Lysobacterales</taxon>
        <taxon>Lysobacteraceae</taxon>
        <taxon>Stenotrophomonas</taxon>
        <taxon>Stenotrophomonas maltophilia group</taxon>
    </lineage>
</organism>
<reference evidence="2 3" key="1">
    <citation type="submission" date="2017-06" db="EMBL/GenBank/DDBJ databases">
        <authorList>
            <person name="Kim H.J."/>
            <person name="Triplett B.A."/>
        </authorList>
    </citation>
    <scope>NUCLEOTIDE SEQUENCE [LARGE SCALE GENOMIC DNA]</scope>
    <source>
        <strain evidence="2 3">594</strain>
    </source>
</reference>
<evidence type="ECO:0000313" key="3">
    <source>
        <dbReference type="Proteomes" id="UP000197090"/>
    </source>
</evidence>
<protein>
    <submittedName>
        <fullName evidence="2">Uncharacterized protein</fullName>
    </submittedName>
</protein>
<name>A0A246IDE3_STEMA</name>
<sequence length="63" mass="6849">MRTANTIGNQLAGGRHRTCGSRRRLPVHQQSTSISNAFTARCAGIDVDAQLSRQHLFAIDGEV</sequence>
<gene>
    <name evidence="2" type="ORF">CEE63_03300</name>
</gene>
<feature type="compositionally biased region" description="Basic residues" evidence="1">
    <location>
        <begin position="14"/>
        <end position="25"/>
    </location>
</feature>